<dbReference type="Proteomes" id="UP001153076">
    <property type="component" value="Unassembled WGS sequence"/>
</dbReference>
<feature type="region of interest" description="Disordered" evidence="1">
    <location>
        <begin position="1"/>
        <end position="24"/>
    </location>
</feature>
<reference evidence="2" key="1">
    <citation type="submission" date="2022-04" db="EMBL/GenBank/DDBJ databases">
        <title>Carnegiea gigantea Genome sequencing and assembly v2.</title>
        <authorList>
            <person name="Copetti D."/>
            <person name="Sanderson M.J."/>
            <person name="Burquez A."/>
            <person name="Wojciechowski M.F."/>
        </authorList>
    </citation>
    <scope>NUCLEOTIDE SEQUENCE</scope>
    <source>
        <strain evidence="2">SGP5-SGP5p</strain>
        <tissue evidence="2">Aerial part</tissue>
    </source>
</reference>
<dbReference type="AlphaFoldDB" id="A0A9Q1KV00"/>
<organism evidence="2 3">
    <name type="scientific">Carnegiea gigantea</name>
    <dbReference type="NCBI Taxonomy" id="171969"/>
    <lineage>
        <taxon>Eukaryota</taxon>
        <taxon>Viridiplantae</taxon>
        <taxon>Streptophyta</taxon>
        <taxon>Embryophyta</taxon>
        <taxon>Tracheophyta</taxon>
        <taxon>Spermatophyta</taxon>
        <taxon>Magnoliopsida</taxon>
        <taxon>eudicotyledons</taxon>
        <taxon>Gunneridae</taxon>
        <taxon>Pentapetalae</taxon>
        <taxon>Caryophyllales</taxon>
        <taxon>Cactineae</taxon>
        <taxon>Cactaceae</taxon>
        <taxon>Cactoideae</taxon>
        <taxon>Echinocereeae</taxon>
        <taxon>Carnegiea</taxon>
    </lineage>
</organism>
<evidence type="ECO:0000256" key="1">
    <source>
        <dbReference type="SAM" id="MobiDB-lite"/>
    </source>
</evidence>
<keyword evidence="3" id="KW-1185">Reference proteome</keyword>
<dbReference type="OrthoDB" id="1194482at2759"/>
<comment type="caution">
    <text evidence="2">The sequence shown here is derived from an EMBL/GenBank/DDBJ whole genome shotgun (WGS) entry which is preliminary data.</text>
</comment>
<dbReference type="EMBL" id="JAKOGI010000018">
    <property type="protein sequence ID" value="KAJ8449962.1"/>
    <property type="molecule type" value="Genomic_DNA"/>
</dbReference>
<feature type="compositionally biased region" description="Basic and acidic residues" evidence="1">
    <location>
        <begin position="189"/>
        <end position="225"/>
    </location>
</feature>
<evidence type="ECO:0000313" key="2">
    <source>
        <dbReference type="EMBL" id="KAJ8449962.1"/>
    </source>
</evidence>
<name>A0A9Q1KV00_9CARY</name>
<sequence length="231" mass="25252">MHTDDSMNTASPSQINGHLLRSSSYQTHKPNCEVVELLVAIDPMSPNNKTSEQNDDADERKEGVGQGELYSPAYAVKIDPKNPHENDRGLGLGLGVGERGEFEGGSNTVEKGVGMDTRNRMVLIKDRLLEKLAAASVPSDALENAKHFIETVIRDVTSAAQGLTKEALQRIKFHLADVFPSLSPSHTAKMVDDAEKEAGGGERVEDKEEEEKTMKESDPKNEEQNKAISKL</sequence>
<gene>
    <name evidence="2" type="ORF">Cgig2_029324</name>
</gene>
<feature type="region of interest" description="Disordered" evidence="1">
    <location>
        <begin position="184"/>
        <end position="231"/>
    </location>
</feature>
<accession>A0A9Q1KV00</accession>
<evidence type="ECO:0000313" key="3">
    <source>
        <dbReference type="Proteomes" id="UP001153076"/>
    </source>
</evidence>
<protein>
    <submittedName>
        <fullName evidence="2">Uncharacterized protein</fullName>
    </submittedName>
</protein>
<feature type="region of interest" description="Disordered" evidence="1">
    <location>
        <begin position="43"/>
        <end position="68"/>
    </location>
</feature>
<proteinExistence type="predicted"/>